<feature type="compositionally biased region" description="Acidic residues" evidence="1">
    <location>
        <begin position="77"/>
        <end position="90"/>
    </location>
</feature>
<accession>A0ABN8T225</accession>
<feature type="chain" id="PRO_5045197019" evidence="2">
    <location>
        <begin position="20"/>
        <end position="149"/>
    </location>
</feature>
<evidence type="ECO:0000313" key="3">
    <source>
        <dbReference type="EMBL" id="CAH3197586.1"/>
    </source>
</evidence>
<keyword evidence="2" id="KW-0732">Signal</keyword>
<protein>
    <submittedName>
        <fullName evidence="3">Uncharacterized protein</fullName>
    </submittedName>
</protein>
<keyword evidence="4" id="KW-1185">Reference proteome</keyword>
<sequence length="149" mass="17486">MKTLILLAFLGFVLALSLAIPFNGDTAEAYDAESNDLAREVQADEKEGNNKDMNHSNENEEDQEDDDENVYAVRQVDDDDEEGENEDENENALINPGNEVEDPIWPLLIGRAVFRRFRRRCRGRRAGWRRRRRGRRGGWRRRRRGRRWG</sequence>
<reference evidence="3 4" key="1">
    <citation type="submission" date="2022-05" db="EMBL/GenBank/DDBJ databases">
        <authorList>
            <consortium name="Genoscope - CEA"/>
            <person name="William W."/>
        </authorList>
    </citation>
    <scope>NUCLEOTIDE SEQUENCE [LARGE SCALE GENOMIC DNA]</scope>
</reference>
<proteinExistence type="predicted"/>
<evidence type="ECO:0000313" key="4">
    <source>
        <dbReference type="Proteomes" id="UP001159427"/>
    </source>
</evidence>
<feature type="region of interest" description="Disordered" evidence="1">
    <location>
        <begin position="34"/>
        <end position="101"/>
    </location>
</feature>
<gene>
    <name evidence="3" type="ORF">PEVE_00035055</name>
</gene>
<feature type="compositionally biased region" description="Basic and acidic residues" evidence="1">
    <location>
        <begin position="36"/>
        <end position="58"/>
    </location>
</feature>
<name>A0ABN8T225_9CNID</name>
<dbReference type="EMBL" id="CALNXI010005385">
    <property type="protein sequence ID" value="CAH3197586.1"/>
    <property type="molecule type" value="Genomic_DNA"/>
</dbReference>
<evidence type="ECO:0000256" key="1">
    <source>
        <dbReference type="SAM" id="MobiDB-lite"/>
    </source>
</evidence>
<evidence type="ECO:0000256" key="2">
    <source>
        <dbReference type="SAM" id="SignalP"/>
    </source>
</evidence>
<feature type="compositionally biased region" description="Acidic residues" evidence="1">
    <location>
        <begin position="59"/>
        <end position="69"/>
    </location>
</feature>
<organism evidence="3 4">
    <name type="scientific">Porites evermanni</name>
    <dbReference type="NCBI Taxonomy" id="104178"/>
    <lineage>
        <taxon>Eukaryota</taxon>
        <taxon>Metazoa</taxon>
        <taxon>Cnidaria</taxon>
        <taxon>Anthozoa</taxon>
        <taxon>Hexacorallia</taxon>
        <taxon>Scleractinia</taxon>
        <taxon>Fungiina</taxon>
        <taxon>Poritidae</taxon>
        <taxon>Porites</taxon>
    </lineage>
</organism>
<dbReference type="Proteomes" id="UP001159427">
    <property type="component" value="Unassembled WGS sequence"/>
</dbReference>
<comment type="caution">
    <text evidence="3">The sequence shown here is derived from an EMBL/GenBank/DDBJ whole genome shotgun (WGS) entry which is preliminary data.</text>
</comment>
<feature type="signal peptide" evidence="2">
    <location>
        <begin position="1"/>
        <end position="19"/>
    </location>
</feature>